<sequence length="88" mass="9589">MKILFTFPGQGTQHEGMLQNLPGTELAQAREVLGAEVDTLDSAASLTIPVRFSFPCSLLASHGRASWSDVTCRLTSSAVYRLVLIPRR</sequence>
<accession>A0A377LRL8</accession>
<reference evidence="1 2" key="1">
    <citation type="submission" date="2018-06" db="EMBL/GenBank/DDBJ databases">
        <authorList>
            <consortium name="Pathogen Informatics"/>
            <person name="Doyle S."/>
        </authorList>
    </citation>
    <scope>NUCLEOTIDE SEQUENCE [LARGE SCALE GENOMIC DNA]</scope>
    <source>
        <strain evidence="1 2">NCTC10005</strain>
    </source>
</reference>
<dbReference type="EMBL" id="UGJB01000004">
    <property type="protein sequence ID" value="STQ08779.1"/>
    <property type="molecule type" value="Genomic_DNA"/>
</dbReference>
<dbReference type="AlphaFoldDB" id="A0A377LRL8"/>
<gene>
    <name evidence="1" type="ORF">NCTC10005_01465</name>
</gene>
<proteinExistence type="predicted"/>
<dbReference type="SUPFAM" id="SSF52151">
    <property type="entry name" value="FabD/lysophospholipase-like"/>
    <property type="match status" value="1"/>
</dbReference>
<dbReference type="Proteomes" id="UP000255106">
    <property type="component" value="Unassembled WGS sequence"/>
</dbReference>
<dbReference type="InterPro" id="IPR001227">
    <property type="entry name" value="Ac_transferase_dom_sf"/>
</dbReference>
<keyword evidence="1" id="KW-0808">Transferase</keyword>
<name>A0A377LRL8_ENTCL</name>
<dbReference type="GO" id="GO:0016740">
    <property type="term" value="F:transferase activity"/>
    <property type="evidence" value="ECO:0007669"/>
    <property type="project" value="UniProtKB-KW"/>
</dbReference>
<dbReference type="InterPro" id="IPR016035">
    <property type="entry name" value="Acyl_Trfase/lysoPLipase"/>
</dbReference>
<dbReference type="Gene3D" id="3.40.366.10">
    <property type="entry name" value="Malonyl-Coenzyme A Acyl Carrier Protein, domain 2"/>
    <property type="match status" value="1"/>
</dbReference>
<organism evidence="1 2">
    <name type="scientific">Enterobacter cloacae</name>
    <dbReference type="NCBI Taxonomy" id="550"/>
    <lineage>
        <taxon>Bacteria</taxon>
        <taxon>Pseudomonadati</taxon>
        <taxon>Pseudomonadota</taxon>
        <taxon>Gammaproteobacteria</taxon>
        <taxon>Enterobacterales</taxon>
        <taxon>Enterobacteriaceae</taxon>
        <taxon>Enterobacter</taxon>
        <taxon>Enterobacter cloacae complex</taxon>
    </lineage>
</organism>
<evidence type="ECO:0000313" key="2">
    <source>
        <dbReference type="Proteomes" id="UP000255106"/>
    </source>
</evidence>
<protein>
    <submittedName>
        <fullName evidence="1">Acyl transferase domain-containing protein</fullName>
    </submittedName>
</protein>
<evidence type="ECO:0000313" key="1">
    <source>
        <dbReference type="EMBL" id="STQ08779.1"/>
    </source>
</evidence>